<keyword evidence="1" id="KW-0812">Transmembrane</keyword>
<keyword evidence="1" id="KW-0472">Membrane</keyword>
<protein>
    <submittedName>
        <fullName evidence="2">Uncharacterized protein</fullName>
    </submittedName>
</protein>
<gene>
    <name evidence="2" type="ORF">LCGC14_1901480</name>
</gene>
<name>A0A0F9FWJ8_9ZZZZ</name>
<evidence type="ECO:0000256" key="1">
    <source>
        <dbReference type="SAM" id="Phobius"/>
    </source>
</evidence>
<evidence type="ECO:0000313" key="2">
    <source>
        <dbReference type="EMBL" id="KKL90759.1"/>
    </source>
</evidence>
<sequence>MKAKKQNDLKINYRELKRIITQRYAPRDEGNWVILFFFVLSISLIVYGGINKNIYSLVSGTILLIFFYFTLK</sequence>
<feature type="transmembrane region" description="Helical" evidence="1">
    <location>
        <begin position="30"/>
        <end position="48"/>
    </location>
</feature>
<feature type="transmembrane region" description="Helical" evidence="1">
    <location>
        <begin position="54"/>
        <end position="71"/>
    </location>
</feature>
<comment type="caution">
    <text evidence="2">The sequence shown here is derived from an EMBL/GenBank/DDBJ whole genome shotgun (WGS) entry which is preliminary data.</text>
</comment>
<accession>A0A0F9FWJ8</accession>
<dbReference type="EMBL" id="LAZR01019926">
    <property type="protein sequence ID" value="KKL90759.1"/>
    <property type="molecule type" value="Genomic_DNA"/>
</dbReference>
<proteinExistence type="predicted"/>
<organism evidence="2">
    <name type="scientific">marine sediment metagenome</name>
    <dbReference type="NCBI Taxonomy" id="412755"/>
    <lineage>
        <taxon>unclassified sequences</taxon>
        <taxon>metagenomes</taxon>
        <taxon>ecological metagenomes</taxon>
    </lineage>
</organism>
<dbReference type="AlphaFoldDB" id="A0A0F9FWJ8"/>
<keyword evidence="1" id="KW-1133">Transmembrane helix</keyword>
<reference evidence="2" key="1">
    <citation type="journal article" date="2015" name="Nature">
        <title>Complex archaea that bridge the gap between prokaryotes and eukaryotes.</title>
        <authorList>
            <person name="Spang A."/>
            <person name="Saw J.H."/>
            <person name="Jorgensen S.L."/>
            <person name="Zaremba-Niedzwiedzka K."/>
            <person name="Martijn J."/>
            <person name="Lind A.E."/>
            <person name="van Eijk R."/>
            <person name="Schleper C."/>
            <person name="Guy L."/>
            <person name="Ettema T.J."/>
        </authorList>
    </citation>
    <scope>NUCLEOTIDE SEQUENCE</scope>
</reference>